<dbReference type="FunFam" id="3.10.50.10:FF:000001">
    <property type="entry name" value="Chitinase 3-like 1"/>
    <property type="match status" value="1"/>
</dbReference>
<feature type="region of interest" description="Disordered" evidence="9">
    <location>
        <begin position="2547"/>
        <end position="2573"/>
    </location>
</feature>
<feature type="region of interest" description="Disordered" evidence="9">
    <location>
        <begin position="1996"/>
        <end position="2180"/>
    </location>
</feature>
<feature type="compositionally biased region" description="Basic and acidic residues" evidence="9">
    <location>
        <begin position="861"/>
        <end position="877"/>
    </location>
</feature>
<dbReference type="GO" id="GO:0006032">
    <property type="term" value="P:chitin catabolic process"/>
    <property type="evidence" value="ECO:0007669"/>
    <property type="project" value="TreeGrafter"/>
</dbReference>
<dbReference type="Gene3D" id="2.170.140.10">
    <property type="entry name" value="Chitin binding domain"/>
    <property type="match status" value="1"/>
</dbReference>
<comment type="similarity">
    <text evidence="1">Belongs to the glycosyl hydrolase 18 family. Chitinase class II subfamily.</text>
</comment>
<feature type="region of interest" description="Disordered" evidence="9">
    <location>
        <begin position="2995"/>
        <end position="3020"/>
    </location>
</feature>
<feature type="compositionally biased region" description="Polar residues" evidence="9">
    <location>
        <begin position="2739"/>
        <end position="2752"/>
    </location>
</feature>
<dbReference type="InterPro" id="IPR029070">
    <property type="entry name" value="Chitinase_insertion_sf"/>
</dbReference>
<feature type="compositionally biased region" description="Polar residues" evidence="9">
    <location>
        <begin position="2840"/>
        <end position="2850"/>
    </location>
</feature>
<evidence type="ECO:0000256" key="8">
    <source>
        <dbReference type="SAM" id="Coils"/>
    </source>
</evidence>
<dbReference type="InterPro" id="IPR017853">
    <property type="entry name" value="GH"/>
</dbReference>
<evidence type="ECO:0000259" key="11">
    <source>
        <dbReference type="PROSITE" id="PS50940"/>
    </source>
</evidence>
<dbReference type="GO" id="GO:0005975">
    <property type="term" value="P:carbohydrate metabolic process"/>
    <property type="evidence" value="ECO:0007669"/>
    <property type="project" value="InterPro"/>
</dbReference>
<feature type="compositionally biased region" description="Polar residues" evidence="9">
    <location>
        <begin position="2106"/>
        <end position="2122"/>
    </location>
</feature>
<feature type="region of interest" description="Disordered" evidence="9">
    <location>
        <begin position="413"/>
        <end position="497"/>
    </location>
</feature>
<feature type="compositionally biased region" description="Low complexity" evidence="9">
    <location>
        <begin position="1659"/>
        <end position="1671"/>
    </location>
</feature>
<sequence>LHKGAELFLAIAILALWSSNESLAADNNQRVVCYYTNWSVYRPGTAKFTPQNINPYLCTHLIYSFGGFTKENTLKPYDKYQDIEQGGFAKFTGLKTYNKNLKTLLAIGGWNEGSSRFSPLVADAERRNQFVKNTIKFLRQNHFDGLDLDWEYPAFRDGSKPKDRENYAQLVQELREEFERESSKTGRPRLLLTMAVPAGIEYVEKGYDVPKLNKYLDWFNLLSYDYHSAYEPAVNHHSPLFSLEEASEYNFDSELNIDYSVKFYLKAGADREKLVLGIPTYGRSYTLYNPDATDIGAPADGPGEQGDATREKGYLAYYEICSNLKDSTDWTVVQPNPKAMGPYAYKGNQWVGYDDEAIARRKAKYVAENGLGGIMFWSIDNDDFRGTCHGKPYPIIEAAKEALLASTEVGINDVASSGRPRKPNRSRSRPGSATRNRVNTDNNNEIKASFKTSQGRKVARPARVTTTSTTTTTTTEDSLYIGGRTTTPQPPTTPDPGADFKCEDEGFFPHPRDCKKYFWCLDSPSLGLVAHQFTCPSGLVFNKLADSCDYARNVICSKTVATTSTTSTTSTTTTVATPTTSTTQRPRLTVPTNRNNFFNRGTFTTTTTTEPTVEVDYSDEDNTETQPEEDPKVIKELIALIKKVGGIEELEKQLQAQEDGSILLKDAESDQVSTTAPTISKSLYERVLSRTGNVGQKFRPAITFTQQDKTGSLPENKYSSVVRNSYTNSRVGPQNEGLDQLPEFEGVFREKPKYVTLQRVRPTKATSIEDRYDDDDDIDEEENQPSTFATNKPTSVPKYVSIRRQRPTTVAEQDSEVEGDDAAQDEDREPEKSSAGGAQYNTVNRNWFRKPTDATNVAESDPERSSPNRYNTIDRRRTTSVPYTSSRLQDAERDDVGTDSSLLVPSTDFQTIYTTASTTDPSQSSEPNLIPYSTRQYSSVERVNSNTISNDNDRSGNSESSSSSNSSNDSDSSTSNGSDAAATKSTNLAFSSATGAPHGDSAAQLSGVEYPPNPEVTDTTVPIVSTLHKTDDGITSDGSKASLGETTLEVTTILNTGESVTGSSVSSLDAGLEGSDTFANNDKRFEPLYDGGENGSTDYEPIVTTTTATATSTTTTTAGVPSVSTTTVVPATASSFTNDATSNSVFKFTRTRKPSTTTATLEPVTNPSRKVSPGSGGVAPIKAAPRPFAAGARRTRPTRLPDTVNSLATTTAPEQESTTLRSVKVSFSNAQRFDLSASRQRRVGSATPESSEVVDARQINEQSVTRATVRGNRGRVRFRTAAESLVASTPLAYDEPQSTRSADRLVSTTTTQTTRRRTRPSTGELAANRFAIGRTTSAGVTTNAPSTAEPLTTASDRGSLRRVNFSLYSGRRTSDTVSTPATEEPRIETEAYDNVTPFEQSDIKSYTRIAEDPFMTQERILLTLGTALRYGFSSRNELTSGTPSPTFPTQPVQEFSSTLAPSSRSTFRGRPFGRENLENMVNNGLAENLNDMSTEQANLAFNEDTVAPDNRLLNELTTVYNVNAAEVDTTTPQPRKLVSSSLRDRYTASSTTEAVDTTLNVVVSEVNTNKTFIPGRTRPTRPARLRTTLDTSTGSTASEQEPTRAPSRRPFVPRKQPNTDTVIGSRFSATDEPFGNDVTERVTGISTTKRQRASRRRTTTTTAPATATTATEEGVVSRSRSSAFNTDQRRQRLPANRFLKTASTPTSTESFTAEPTFPDSNVANSDFTTVITDTSNEIAPGYDLLNSDNLLNLPNLRTNEDLVEEDATETLSTLAVTVTEANPNANLVSAGLSQQSKPSYTGQKPTDGTRINDSQQIESESIPSRSSTRVFGSGVTKRKFTGKFVTTEAPEPTEPIKKFIPTRRTRPSFSLARNGRVSTTTEESFVATTADTDGAVVSPGPAPFVPSRKRKPLVLGSRQSTTAAPLSENANGDDTAQPSARPTRRRPAYSLNRPARPQAFENSFDKATVTSKPVEQKSINRTSVLLPKRPNLFARTTTTTSTTTVAPLGSDGTDRTTLDDRYTSSEEQRYSGEENEGDNEIQRQGKRLFGQLGNDASNSLVPQAEVETEKPRPETAYGGVRRPGSRVGPTPARVQPNAGGNRFIFKNNQPAATGNGESSGPSTTQRTFTTRTRRPFGNVGGYKPTAQNGTVLSGDSGAPVAGSVTTPRPRFTPTTRTRPTFGRLRSTTVSLANKPDAGVEGAPVQASTLNDLEQGAGFATRRYQPRKPTSRRNFTSVSVPATAVGGSGFYNGTRAGQNVTLPAVYLLTTKDTAEGVAQTTPQTNKETTLTVGEFPTDDTKQPHAFTVATIASQNGTDELTPTTTTTPWLLETVSEAENTTSYEDTVNTFRTTTEYYTASDETHYTTLNTADTIYTINDNIDIDDVNVLQDRSRTSTTTVKPTTLYHVFSIDKENESVPSSTEIYRTEEQEIELPAANRTDKLVKIHRVVEIYTKNTSNPDELPVMQKLGEINRKIIIRLVEPNRANNRSGSASSTSSSSYTPTTLGSGAPVTERVLDDEDTDGGRGRTVVLSSNSVFTVETSTIPLEGLFDPEKGAGFPTTDMPPQVDTEQDTATVAPHQEIERISSIDFSSATGASPPEQDEAVTQLAAETDRYVQVTSLRPDLTDDTDTEQVGDDRQKGNGFKPQTTDYYGPGEELTTTATVAIESEDTTVRSVTASSTRTTPVVSSSTQREIVHKYTLPAEFSFQEPSSETTTTKTTTTPATTTTTTSSSSAPEVLTTTASDLPSDSSTVVDRVQSSLVLPSKESKRKYTKRPDTVLTASRVSDFAYSRDSSAEADNERVVATTEQLFMTEPVPITTTKATNTRHYTNNRKYVSSLSLRPNFSTPDAAQTGGPSYRKSKDIPVVPLPKVISSKSSTYRVPTTSEPTTTTTTTTTTPAPITKIDFNIKYVLPVNLPDANSPELKIESKNDKYSIPLSPILRPDFITREISGERQDRQFSPVYRPELDNDELTRALTSDADPVALEAEHLDREILGTGDGRQSAESGTPLGSGTAEQLVSHSIPSSAAYFLRRTAEVS</sequence>
<keyword evidence="14" id="KW-1185">Reference proteome</keyword>
<dbReference type="InterPro" id="IPR002557">
    <property type="entry name" value="Chitin-bd_dom"/>
</dbReference>
<dbReference type="PANTHER" id="PTHR11177:SF399">
    <property type="entry name" value="CHITINASE 6, ISOFORM C"/>
    <property type="match status" value="1"/>
</dbReference>
<feature type="compositionally biased region" description="Low complexity" evidence="9">
    <location>
        <begin position="957"/>
        <end position="979"/>
    </location>
</feature>
<dbReference type="PROSITE" id="PS51910">
    <property type="entry name" value="GH18_2"/>
    <property type="match status" value="1"/>
</dbReference>
<dbReference type="SUPFAM" id="SSF54556">
    <property type="entry name" value="Chitinase insertion domain"/>
    <property type="match status" value="1"/>
</dbReference>
<reference evidence="14" key="1">
    <citation type="submission" date="2013-03" db="EMBL/GenBank/DDBJ databases">
        <title>The Genome Sequence of Anopheles minimus MINIMUS1.</title>
        <authorList>
            <consortium name="The Broad Institute Genomics Platform"/>
            <person name="Neafsey D.E."/>
            <person name="Walton C."/>
            <person name="Walker B."/>
            <person name="Young S.K."/>
            <person name="Zeng Q."/>
            <person name="Gargeya S."/>
            <person name="Fitzgerald M."/>
            <person name="Haas B."/>
            <person name="Abouelleil A."/>
            <person name="Allen A.W."/>
            <person name="Alvarado L."/>
            <person name="Arachchi H.M."/>
            <person name="Berlin A.M."/>
            <person name="Chapman S.B."/>
            <person name="Gainer-Dewar J."/>
            <person name="Goldberg J."/>
            <person name="Griggs A."/>
            <person name="Gujja S."/>
            <person name="Hansen M."/>
            <person name="Howarth C."/>
            <person name="Imamovic A."/>
            <person name="Ireland A."/>
            <person name="Larimer J."/>
            <person name="McCowan C."/>
            <person name="Murphy C."/>
            <person name="Pearson M."/>
            <person name="Poon T.W."/>
            <person name="Priest M."/>
            <person name="Roberts A."/>
            <person name="Saif S."/>
            <person name="Shea T."/>
            <person name="Sisk P."/>
            <person name="Sykes S."/>
            <person name="Wortman J."/>
            <person name="Nusbaum C."/>
            <person name="Birren B."/>
        </authorList>
    </citation>
    <scope>NUCLEOTIDE SEQUENCE [LARGE SCALE GENOMIC DNA]</scope>
    <source>
        <strain evidence="14">MINIMUS1</strain>
    </source>
</reference>
<keyword evidence="2" id="KW-0147">Chitin-binding</keyword>
<dbReference type="PANTHER" id="PTHR11177">
    <property type="entry name" value="CHITINASE"/>
    <property type="match status" value="1"/>
</dbReference>
<dbReference type="STRING" id="112268.A0A182W4Z3"/>
<evidence type="ECO:0000259" key="12">
    <source>
        <dbReference type="PROSITE" id="PS51910"/>
    </source>
</evidence>
<evidence type="ECO:0000256" key="1">
    <source>
        <dbReference type="ARBA" id="ARBA00009121"/>
    </source>
</evidence>
<evidence type="ECO:0000256" key="5">
    <source>
        <dbReference type="ARBA" id="ARBA00023157"/>
    </source>
</evidence>
<feature type="compositionally biased region" description="Polar residues" evidence="9">
    <location>
        <begin position="433"/>
        <end position="455"/>
    </location>
</feature>
<organism evidence="13 14">
    <name type="scientific">Anopheles minimus</name>
    <dbReference type="NCBI Taxonomy" id="112268"/>
    <lineage>
        <taxon>Eukaryota</taxon>
        <taxon>Metazoa</taxon>
        <taxon>Ecdysozoa</taxon>
        <taxon>Arthropoda</taxon>
        <taxon>Hexapoda</taxon>
        <taxon>Insecta</taxon>
        <taxon>Pterygota</taxon>
        <taxon>Neoptera</taxon>
        <taxon>Endopterygota</taxon>
        <taxon>Diptera</taxon>
        <taxon>Nematocera</taxon>
        <taxon>Culicoidea</taxon>
        <taxon>Culicidae</taxon>
        <taxon>Anophelinae</taxon>
        <taxon>Anopheles</taxon>
    </lineage>
</organism>
<feature type="compositionally biased region" description="Acidic residues" evidence="9">
    <location>
        <begin position="813"/>
        <end position="828"/>
    </location>
</feature>
<dbReference type="GO" id="GO:0005576">
    <property type="term" value="C:extracellular region"/>
    <property type="evidence" value="ECO:0007669"/>
    <property type="project" value="InterPro"/>
</dbReference>
<protein>
    <submittedName>
        <fullName evidence="13">Uncharacterized protein</fullName>
    </submittedName>
</protein>
<evidence type="ECO:0000256" key="7">
    <source>
        <dbReference type="RuleBase" id="RU000489"/>
    </source>
</evidence>
<evidence type="ECO:0000256" key="6">
    <source>
        <dbReference type="ARBA" id="ARBA00023295"/>
    </source>
</evidence>
<evidence type="ECO:0000313" key="14">
    <source>
        <dbReference type="Proteomes" id="UP000075920"/>
    </source>
</evidence>
<dbReference type="InterPro" id="IPR001223">
    <property type="entry name" value="Glyco_hydro18_cat"/>
</dbReference>
<keyword evidence="6 7" id="KW-0326">Glycosidase</keyword>
<dbReference type="PROSITE" id="PS01095">
    <property type="entry name" value="GH18_1"/>
    <property type="match status" value="1"/>
</dbReference>
<evidence type="ECO:0000256" key="4">
    <source>
        <dbReference type="ARBA" id="ARBA00022801"/>
    </source>
</evidence>
<reference evidence="13" key="2">
    <citation type="submission" date="2020-05" db="UniProtKB">
        <authorList>
            <consortium name="EnsemblMetazoa"/>
        </authorList>
    </citation>
    <scope>IDENTIFICATION</scope>
    <source>
        <strain evidence="13">MINIMUS1</strain>
    </source>
</reference>
<evidence type="ECO:0000256" key="10">
    <source>
        <dbReference type="SAM" id="SignalP"/>
    </source>
</evidence>
<feature type="compositionally biased region" description="Polar residues" evidence="9">
    <location>
        <begin position="915"/>
        <end position="948"/>
    </location>
</feature>
<feature type="region of interest" description="Disordered" evidence="9">
    <location>
        <begin position="2485"/>
        <end position="2527"/>
    </location>
</feature>
<feature type="compositionally biased region" description="Low complexity" evidence="9">
    <location>
        <begin position="465"/>
        <end position="475"/>
    </location>
</feature>
<feature type="region of interest" description="Disordered" evidence="9">
    <location>
        <begin position="1791"/>
        <end position="1829"/>
    </location>
</feature>
<feature type="compositionally biased region" description="Basic residues" evidence="9">
    <location>
        <begin position="419"/>
        <end position="428"/>
    </location>
</feature>
<dbReference type="GO" id="GO:0008061">
    <property type="term" value="F:chitin binding"/>
    <property type="evidence" value="ECO:0007669"/>
    <property type="project" value="UniProtKB-KW"/>
</dbReference>
<dbReference type="Pfam" id="PF01607">
    <property type="entry name" value="CBM_14"/>
    <property type="match status" value="1"/>
</dbReference>
<accession>A0A182W4Z3</accession>
<feature type="compositionally biased region" description="Basic and acidic residues" evidence="9">
    <location>
        <begin position="2012"/>
        <end position="2032"/>
    </location>
</feature>
<feature type="region of interest" description="Disordered" evidence="9">
    <location>
        <begin position="1892"/>
        <end position="1950"/>
    </location>
</feature>
<dbReference type="FunFam" id="3.20.20.80:FF:000007">
    <property type="entry name" value="Acidic mammalian chitinase"/>
    <property type="match status" value="1"/>
</dbReference>
<keyword evidence="4 7" id="KW-0378">Hydrolase</keyword>
<feature type="compositionally biased region" description="Polar residues" evidence="9">
    <location>
        <begin position="784"/>
        <end position="794"/>
    </location>
</feature>
<feature type="compositionally biased region" description="Low complexity" evidence="9">
    <location>
        <begin position="2709"/>
        <end position="2737"/>
    </location>
</feature>
<dbReference type="FunFam" id="2.170.140.10:FF:000005">
    <property type="entry name" value="Acidic mammalian chitinase"/>
    <property type="match status" value="1"/>
</dbReference>
<feature type="region of interest" description="Disordered" evidence="9">
    <location>
        <begin position="1436"/>
        <end position="1474"/>
    </location>
</feature>
<evidence type="ECO:0000256" key="9">
    <source>
        <dbReference type="SAM" id="MobiDB-lite"/>
    </source>
</evidence>
<feature type="region of interest" description="Disordered" evidence="9">
    <location>
        <begin position="2706"/>
        <end position="2752"/>
    </location>
</feature>
<feature type="region of interest" description="Disordered" evidence="9">
    <location>
        <begin position="766"/>
        <end position="903"/>
    </location>
</feature>
<dbReference type="SMART" id="SM00494">
    <property type="entry name" value="ChtBD2"/>
    <property type="match status" value="1"/>
</dbReference>
<proteinExistence type="inferred from homology"/>
<dbReference type="Pfam" id="PF00704">
    <property type="entry name" value="Glyco_hydro_18"/>
    <property type="match status" value="1"/>
</dbReference>
<dbReference type="Gene3D" id="3.20.20.80">
    <property type="entry name" value="Glycosidases"/>
    <property type="match status" value="1"/>
</dbReference>
<feature type="chain" id="PRO_5008140746" evidence="10">
    <location>
        <begin position="25"/>
        <end position="3039"/>
    </location>
</feature>
<feature type="compositionally biased region" description="Low complexity" evidence="9">
    <location>
        <begin position="2078"/>
        <end position="2089"/>
    </location>
</feature>
<evidence type="ECO:0000313" key="13">
    <source>
        <dbReference type="EnsemblMetazoa" id="AMIN005406-PA"/>
    </source>
</evidence>
<feature type="region of interest" description="Disordered" evidence="9">
    <location>
        <begin position="915"/>
        <end position="1019"/>
    </location>
</feature>
<feature type="signal peptide" evidence="10">
    <location>
        <begin position="1"/>
        <end position="24"/>
    </location>
</feature>
<feature type="compositionally biased region" description="Polar residues" evidence="9">
    <location>
        <begin position="3004"/>
        <end position="3020"/>
    </location>
</feature>
<feature type="compositionally biased region" description="Acidic residues" evidence="9">
    <location>
        <begin position="771"/>
        <end position="783"/>
    </location>
</feature>
<dbReference type="InterPro" id="IPR050314">
    <property type="entry name" value="Glycosyl_Hydrlase_18"/>
</dbReference>
<evidence type="ECO:0000256" key="3">
    <source>
        <dbReference type="ARBA" id="ARBA00022729"/>
    </source>
</evidence>
<keyword evidence="3 10" id="KW-0732">Signal</keyword>
<feature type="region of interest" description="Disordered" evidence="9">
    <location>
        <begin position="2878"/>
        <end position="2897"/>
    </location>
</feature>
<dbReference type="EnsemblMetazoa" id="AMIN005406-RA">
    <property type="protein sequence ID" value="AMIN005406-PA"/>
    <property type="gene ID" value="AMIN005406"/>
</dbReference>
<feature type="domain" description="GH18" evidence="12">
    <location>
        <begin position="29"/>
        <end position="406"/>
    </location>
</feature>
<feature type="compositionally biased region" description="Low complexity" evidence="9">
    <location>
        <begin position="2883"/>
        <end position="2897"/>
    </location>
</feature>
<feature type="region of interest" description="Disordered" evidence="9">
    <location>
        <begin position="2840"/>
        <end position="2863"/>
    </location>
</feature>
<dbReference type="PROSITE" id="PS50940">
    <property type="entry name" value="CHIT_BIND_II"/>
    <property type="match status" value="1"/>
</dbReference>
<feature type="region of interest" description="Disordered" evidence="9">
    <location>
        <begin position="1572"/>
        <end position="1688"/>
    </location>
</feature>
<feature type="domain" description="Chitin-binding type-2" evidence="11">
    <location>
        <begin position="499"/>
        <end position="558"/>
    </location>
</feature>
<feature type="compositionally biased region" description="Low complexity" evidence="9">
    <location>
        <begin position="2165"/>
        <end position="2180"/>
    </location>
</feature>
<feature type="region of interest" description="Disordered" evidence="9">
    <location>
        <begin position="1294"/>
        <end position="1321"/>
    </location>
</feature>
<keyword evidence="8" id="KW-0175">Coiled coil</keyword>
<dbReference type="GO" id="GO:0004568">
    <property type="term" value="F:chitinase activity"/>
    <property type="evidence" value="ECO:0007669"/>
    <property type="project" value="TreeGrafter"/>
</dbReference>
<name>A0A182W4Z3_9DIPT</name>
<feature type="compositionally biased region" description="Polar residues" evidence="9">
    <location>
        <begin position="983"/>
        <end position="994"/>
    </location>
</feature>
<dbReference type="SMART" id="SM00636">
    <property type="entry name" value="Glyco_18"/>
    <property type="match status" value="1"/>
</dbReference>
<dbReference type="InterPro" id="IPR001579">
    <property type="entry name" value="Glyco_hydro_18_chit_AS"/>
</dbReference>
<feature type="compositionally biased region" description="Low complexity" evidence="9">
    <location>
        <begin position="2489"/>
        <end position="2508"/>
    </location>
</feature>
<evidence type="ECO:0000256" key="2">
    <source>
        <dbReference type="ARBA" id="ARBA00022669"/>
    </source>
</evidence>
<dbReference type="SUPFAM" id="SSF57625">
    <property type="entry name" value="Invertebrate chitin-binding proteins"/>
    <property type="match status" value="1"/>
</dbReference>
<feature type="region of interest" description="Disordered" evidence="9">
    <location>
        <begin position="2615"/>
        <end position="2655"/>
    </location>
</feature>
<feature type="region of interest" description="Disordered" evidence="9">
    <location>
        <begin position="1154"/>
        <end position="1183"/>
    </location>
</feature>
<dbReference type="InterPro" id="IPR036508">
    <property type="entry name" value="Chitin-bd_dom_sf"/>
</dbReference>
<keyword evidence="5" id="KW-1015">Disulfide bond</keyword>
<feature type="compositionally biased region" description="Basic residues" evidence="9">
    <location>
        <begin position="1649"/>
        <end position="1658"/>
    </location>
</feature>
<dbReference type="Gene3D" id="3.10.50.10">
    <property type="match status" value="1"/>
</dbReference>
<feature type="compositionally biased region" description="Polar residues" evidence="9">
    <location>
        <begin position="1917"/>
        <end position="1940"/>
    </location>
</feature>
<feature type="compositionally biased region" description="Polar residues" evidence="9">
    <location>
        <begin position="879"/>
        <end position="888"/>
    </location>
</feature>
<feature type="compositionally biased region" description="Polar residues" evidence="9">
    <location>
        <begin position="1436"/>
        <end position="1466"/>
    </location>
</feature>
<dbReference type="InterPro" id="IPR011583">
    <property type="entry name" value="Chitinase_II/V-like_cat"/>
</dbReference>
<dbReference type="CDD" id="cd02872">
    <property type="entry name" value="GH18_chitolectin_chitotriosidase"/>
    <property type="match status" value="1"/>
</dbReference>
<dbReference type="VEuPathDB" id="VectorBase:AMIN005406"/>
<dbReference type="Proteomes" id="UP000075920">
    <property type="component" value="Unassembled WGS sequence"/>
</dbReference>
<dbReference type="SUPFAM" id="SSF51445">
    <property type="entry name" value="(Trans)glycosidases"/>
    <property type="match status" value="1"/>
</dbReference>
<feature type="coiled-coil region" evidence="8">
    <location>
        <begin position="121"/>
        <end position="184"/>
    </location>
</feature>